<proteinExistence type="predicted"/>
<accession>A0A804RHF4</accession>
<reference evidence="2" key="2">
    <citation type="submission" date="2019-07" db="EMBL/GenBank/DDBJ databases">
        <authorList>
            <person name="Seetharam A."/>
            <person name="Woodhouse M."/>
            <person name="Cannon E."/>
        </authorList>
    </citation>
    <scope>NUCLEOTIDE SEQUENCE [LARGE SCALE GENOMIC DNA]</scope>
    <source>
        <strain evidence="2">cv. B73</strain>
    </source>
</reference>
<reference evidence="2" key="3">
    <citation type="submission" date="2021-05" db="UniProtKB">
        <authorList>
            <consortium name="EnsemblPlants"/>
        </authorList>
    </citation>
    <scope>IDENTIFICATION</scope>
    <source>
        <strain evidence="2">cv. B73</strain>
    </source>
</reference>
<feature type="region of interest" description="Disordered" evidence="1">
    <location>
        <begin position="79"/>
        <end position="102"/>
    </location>
</feature>
<dbReference type="Gramene" id="Zm00001eb412770_T001">
    <property type="protein sequence ID" value="Zm00001eb412770_P001"/>
    <property type="gene ID" value="Zm00001eb412770"/>
</dbReference>
<evidence type="ECO:0000256" key="1">
    <source>
        <dbReference type="SAM" id="MobiDB-lite"/>
    </source>
</evidence>
<evidence type="ECO:0000313" key="2">
    <source>
        <dbReference type="EnsemblPlants" id="Zm00001eb412770_P001"/>
    </source>
</evidence>
<name>A0A804RHF4_MAIZE</name>
<dbReference type="Proteomes" id="UP000007305">
    <property type="component" value="Chromosome 10"/>
</dbReference>
<reference evidence="3" key="1">
    <citation type="journal article" date="2009" name="Science">
        <title>The B73 maize genome: complexity, diversity, and dynamics.</title>
        <authorList>
            <person name="Schnable P.S."/>
            <person name="Ware D."/>
            <person name="Fulton R.S."/>
            <person name="Stein J.C."/>
            <person name="Wei F."/>
            <person name="Pasternak S."/>
            <person name="Liang C."/>
            <person name="Zhang J."/>
            <person name="Fulton L."/>
            <person name="Graves T.A."/>
            <person name="Minx P."/>
            <person name="Reily A.D."/>
            <person name="Courtney L."/>
            <person name="Kruchowski S.S."/>
            <person name="Tomlinson C."/>
            <person name="Strong C."/>
            <person name="Delehaunty K."/>
            <person name="Fronick C."/>
            <person name="Courtney B."/>
            <person name="Rock S.M."/>
            <person name="Belter E."/>
            <person name="Du F."/>
            <person name="Kim K."/>
            <person name="Abbott R.M."/>
            <person name="Cotton M."/>
            <person name="Levy A."/>
            <person name="Marchetto P."/>
            <person name="Ochoa K."/>
            <person name="Jackson S.M."/>
            <person name="Gillam B."/>
            <person name="Chen W."/>
            <person name="Yan L."/>
            <person name="Higginbotham J."/>
            <person name="Cardenas M."/>
            <person name="Waligorski J."/>
            <person name="Applebaum E."/>
            <person name="Phelps L."/>
            <person name="Falcone J."/>
            <person name="Kanchi K."/>
            <person name="Thane T."/>
            <person name="Scimone A."/>
            <person name="Thane N."/>
            <person name="Henke J."/>
            <person name="Wang T."/>
            <person name="Ruppert J."/>
            <person name="Shah N."/>
            <person name="Rotter K."/>
            <person name="Hodges J."/>
            <person name="Ingenthron E."/>
            <person name="Cordes M."/>
            <person name="Kohlberg S."/>
            <person name="Sgro J."/>
            <person name="Delgado B."/>
            <person name="Mead K."/>
            <person name="Chinwalla A."/>
            <person name="Leonard S."/>
            <person name="Crouse K."/>
            <person name="Collura K."/>
            <person name="Kudrna D."/>
            <person name="Currie J."/>
            <person name="He R."/>
            <person name="Angelova A."/>
            <person name="Rajasekar S."/>
            <person name="Mueller T."/>
            <person name="Lomeli R."/>
            <person name="Scara G."/>
            <person name="Ko A."/>
            <person name="Delaney K."/>
            <person name="Wissotski M."/>
            <person name="Lopez G."/>
            <person name="Campos D."/>
            <person name="Braidotti M."/>
            <person name="Ashley E."/>
            <person name="Golser W."/>
            <person name="Kim H."/>
            <person name="Lee S."/>
            <person name="Lin J."/>
            <person name="Dujmic Z."/>
            <person name="Kim W."/>
            <person name="Talag J."/>
            <person name="Zuccolo A."/>
            <person name="Fan C."/>
            <person name="Sebastian A."/>
            <person name="Kramer M."/>
            <person name="Spiegel L."/>
            <person name="Nascimento L."/>
            <person name="Zutavern T."/>
            <person name="Miller B."/>
            <person name="Ambroise C."/>
            <person name="Muller S."/>
            <person name="Spooner W."/>
            <person name="Narechania A."/>
            <person name="Ren L."/>
            <person name="Wei S."/>
            <person name="Kumari S."/>
            <person name="Faga B."/>
            <person name="Levy M.J."/>
            <person name="McMahan L."/>
            <person name="Van Buren P."/>
            <person name="Vaughn M.W."/>
            <person name="Ying K."/>
            <person name="Yeh C.-T."/>
            <person name="Emrich S.J."/>
            <person name="Jia Y."/>
            <person name="Kalyanaraman A."/>
            <person name="Hsia A.-P."/>
            <person name="Barbazuk W.B."/>
            <person name="Baucom R.S."/>
            <person name="Brutnell T.P."/>
            <person name="Carpita N.C."/>
            <person name="Chaparro C."/>
            <person name="Chia J.-M."/>
            <person name="Deragon J.-M."/>
            <person name="Estill J.C."/>
            <person name="Fu Y."/>
            <person name="Jeddeloh J.A."/>
            <person name="Han Y."/>
            <person name="Lee H."/>
            <person name="Li P."/>
            <person name="Lisch D.R."/>
            <person name="Liu S."/>
            <person name="Liu Z."/>
            <person name="Nagel D.H."/>
            <person name="McCann M.C."/>
            <person name="SanMiguel P."/>
            <person name="Myers A.M."/>
            <person name="Nettleton D."/>
            <person name="Nguyen J."/>
            <person name="Penning B.W."/>
            <person name="Ponnala L."/>
            <person name="Schneider K.L."/>
            <person name="Schwartz D.C."/>
            <person name="Sharma A."/>
            <person name="Soderlund C."/>
            <person name="Springer N.M."/>
            <person name="Sun Q."/>
            <person name="Wang H."/>
            <person name="Waterman M."/>
            <person name="Westerman R."/>
            <person name="Wolfgruber T.K."/>
            <person name="Yang L."/>
            <person name="Yu Y."/>
            <person name="Zhang L."/>
            <person name="Zhou S."/>
            <person name="Zhu Q."/>
            <person name="Bennetzen J.L."/>
            <person name="Dawe R.K."/>
            <person name="Jiang J."/>
            <person name="Jiang N."/>
            <person name="Presting G.G."/>
            <person name="Wessler S.R."/>
            <person name="Aluru S."/>
            <person name="Martienssen R.A."/>
            <person name="Clifton S.W."/>
            <person name="McCombie W.R."/>
            <person name="Wing R.A."/>
            <person name="Wilson R.K."/>
        </authorList>
    </citation>
    <scope>NUCLEOTIDE SEQUENCE [LARGE SCALE GENOMIC DNA]</scope>
    <source>
        <strain evidence="3">cv. B73</strain>
    </source>
</reference>
<dbReference type="InParanoid" id="A0A804RHF4"/>
<dbReference type="AlphaFoldDB" id="A0A804RHF4"/>
<dbReference type="EnsemblPlants" id="Zm00001eb412770_T001">
    <property type="protein sequence ID" value="Zm00001eb412770_P001"/>
    <property type="gene ID" value="Zm00001eb412770"/>
</dbReference>
<keyword evidence="3" id="KW-1185">Reference proteome</keyword>
<protein>
    <submittedName>
        <fullName evidence="2">Uncharacterized protein</fullName>
    </submittedName>
</protein>
<organism evidence="2 3">
    <name type="scientific">Zea mays</name>
    <name type="common">Maize</name>
    <dbReference type="NCBI Taxonomy" id="4577"/>
    <lineage>
        <taxon>Eukaryota</taxon>
        <taxon>Viridiplantae</taxon>
        <taxon>Streptophyta</taxon>
        <taxon>Embryophyta</taxon>
        <taxon>Tracheophyta</taxon>
        <taxon>Spermatophyta</taxon>
        <taxon>Magnoliopsida</taxon>
        <taxon>Liliopsida</taxon>
        <taxon>Poales</taxon>
        <taxon>Poaceae</taxon>
        <taxon>PACMAD clade</taxon>
        <taxon>Panicoideae</taxon>
        <taxon>Andropogonodae</taxon>
        <taxon>Andropogoneae</taxon>
        <taxon>Tripsacinae</taxon>
        <taxon>Zea</taxon>
    </lineage>
</organism>
<evidence type="ECO:0000313" key="3">
    <source>
        <dbReference type="Proteomes" id="UP000007305"/>
    </source>
</evidence>
<sequence length="169" mass="17759">MEAAPSRAPSPTVVLASSSLGAVPARLRTFPRRELALCGARSFPTTCRALCRAKLLTMALLLPAASSLSSALFHGAQPAASRPQSSPMAARPSSAPSSRISRAPDSYFCSSARVLPCRVWPSSSSMVSGPAWISSVPCSSLCRFRCAPRSRAARPAHKGESQFEIEKGA</sequence>